<gene>
    <name evidence="2" type="ORF">DIURU_003880</name>
</gene>
<dbReference type="GeneID" id="54782531"/>
<feature type="region of interest" description="Disordered" evidence="1">
    <location>
        <begin position="1"/>
        <end position="24"/>
    </location>
</feature>
<dbReference type="VEuPathDB" id="FungiDB:DIURU_003880"/>
<protein>
    <submittedName>
        <fullName evidence="2">Uncharacterized protein</fullName>
    </submittedName>
</protein>
<keyword evidence="3" id="KW-1185">Reference proteome</keyword>
<comment type="caution">
    <text evidence="2">The sequence shown here is derived from an EMBL/GenBank/DDBJ whole genome shotgun (WGS) entry which is preliminary data.</text>
</comment>
<name>A0A642UJU7_DIURU</name>
<organism evidence="2 3">
    <name type="scientific">Diutina rugosa</name>
    <name type="common">Yeast</name>
    <name type="synonym">Candida rugosa</name>
    <dbReference type="NCBI Taxonomy" id="5481"/>
    <lineage>
        <taxon>Eukaryota</taxon>
        <taxon>Fungi</taxon>
        <taxon>Dikarya</taxon>
        <taxon>Ascomycota</taxon>
        <taxon>Saccharomycotina</taxon>
        <taxon>Pichiomycetes</taxon>
        <taxon>Debaryomycetaceae</taxon>
        <taxon>Diutina</taxon>
    </lineage>
</organism>
<accession>A0A642UJU7</accession>
<evidence type="ECO:0000313" key="2">
    <source>
        <dbReference type="EMBL" id="KAA8900299.1"/>
    </source>
</evidence>
<dbReference type="AlphaFoldDB" id="A0A642UJU7"/>
<sequence>MSPPRSPSASPAPSYHHDTKPEPDVALASAIESLGAHQQATDATVEALADTVNRLQVAWDCSRDLQSEAATPSVTATWSHVEDVNGDNEANEAGTVVSDVLCEFIRFHLPVNGQVRHWKQFIEAVSGRATEIGVPPRKVNGSMNTMVSIPLFEQLQIHHTFSGDDYNDDFDSLQKKLDERLAGDHDKFRQAYHHAALKDASCWPRFTQFVSTLPQTLPYEYTSEDWYAMTQVLLPYEQWPPSFRRHYEYEILLYMTVMFKRNWSLQSHEVITMLEKFTKPLPERKRSSKRSPRD</sequence>
<evidence type="ECO:0000256" key="1">
    <source>
        <dbReference type="SAM" id="MobiDB-lite"/>
    </source>
</evidence>
<evidence type="ECO:0000313" key="3">
    <source>
        <dbReference type="Proteomes" id="UP000449547"/>
    </source>
</evidence>
<dbReference type="EMBL" id="SWFT01000113">
    <property type="protein sequence ID" value="KAA8900299.1"/>
    <property type="molecule type" value="Genomic_DNA"/>
</dbReference>
<proteinExistence type="predicted"/>
<reference evidence="2 3" key="1">
    <citation type="submission" date="2019-07" db="EMBL/GenBank/DDBJ databases">
        <title>Genome assembly of two rare yeast pathogens: Diutina rugosa and Trichomonascus ciferrii.</title>
        <authorList>
            <person name="Mixao V."/>
            <person name="Saus E."/>
            <person name="Hansen A."/>
            <person name="Lass-Flor C."/>
            <person name="Gabaldon T."/>
        </authorList>
    </citation>
    <scope>NUCLEOTIDE SEQUENCE [LARGE SCALE GENOMIC DNA]</scope>
    <source>
        <strain evidence="2 3">CBS 613</strain>
    </source>
</reference>
<dbReference type="RefSeq" id="XP_034011345.1">
    <property type="nucleotide sequence ID" value="XM_034156691.1"/>
</dbReference>
<dbReference type="Proteomes" id="UP000449547">
    <property type="component" value="Unassembled WGS sequence"/>
</dbReference>